<organism evidence="11 12">
    <name type="scientific">Simplicispira suum</name>
    <dbReference type="NCBI Taxonomy" id="2109915"/>
    <lineage>
        <taxon>Bacteria</taxon>
        <taxon>Pseudomonadati</taxon>
        <taxon>Pseudomonadota</taxon>
        <taxon>Betaproteobacteria</taxon>
        <taxon>Burkholderiales</taxon>
        <taxon>Comamonadaceae</taxon>
        <taxon>Simplicispira</taxon>
    </lineage>
</organism>
<evidence type="ECO:0000256" key="4">
    <source>
        <dbReference type="ARBA" id="ARBA00022519"/>
    </source>
</evidence>
<keyword evidence="2 9" id="KW-0813">Transport</keyword>
<dbReference type="EMBL" id="CP027671">
    <property type="protein sequence ID" value="AVO43547.1"/>
    <property type="molecule type" value="Genomic_DNA"/>
</dbReference>
<dbReference type="PANTHER" id="PTHR35011:SF4">
    <property type="entry name" value="SLL1102 PROTEIN"/>
    <property type="match status" value="1"/>
</dbReference>
<feature type="transmembrane region" description="Helical" evidence="9">
    <location>
        <begin position="92"/>
        <end position="114"/>
    </location>
</feature>
<evidence type="ECO:0000256" key="3">
    <source>
        <dbReference type="ARBA" id="ARBA00022475"/>
    </source>
</evidence>
<protein>
    <recommendedName>
        <fullName evidence="9">TRAP transporter small permease protein</fullName>
    </recommendedName>
</protein>
<feature type="domain" description="Tripartite ATP-independent periplasmic transporters DctQ component" evidence="10">
    <location>
        <begin position="30"/>
        <end position="161"/>
    </location>
</feature>
<comment type="function">
    <text evidence="9">Part of the tripartite ATP-independent periplasmic (TRAP) transport system.</text>
</comment>
<comment type="subcellular location">
    <subcellularLocation>
        <location evidence="1 9">Cell inner membrane</location>
        <topology evidence="1 9">Multi-pass membrane protein</topology>
    </subcellularLocation>
</comment>
<evidence type="ECO:0000313" key="11">
    <source>
        <dbReference type="EMBL" id="AVO43547.1"/>
    </source>
</evidence>
<keyword evidence="3" id="KW-1003">Cell membrane</keyword>
<dbReference type="RefSeq" id="WP_106448489.1">
    <property type="nucleotide sequence ID" value="NZ_CP027671.1"/>
</dbReference>
<dbReference type="OrthoDB" id="9795655at2"/>
<keyword evidence="5 9" id="KW-0812">Transmembrane</keyword>
<keyword evidence="11" id="KW-0614">Plasmid</keyword>
<dbReference type="InterPro" id="IPR055348">
    <property type="entry name" value="DctQ"/>
</dbReference>
<dbReference type="GO" id="GO:0005886">
    <property type="term" value="C:plasma membrane"/>
    <property type="evidence" value="ECO:0007669"/>
    <property type="project" value="UniProtKB-SubCell"/>
</dbReference>
<evidence type="ECO:0000256" key="7">
    <source>
        <dbReference type="ARBA" id="ARBA00023136"/>
    </source>
</evidence>
<evidence type="ECO:0000313" key="12">
    <source>
        <dbReference type="Proteomes" id="UP000239326"/>
    </source>
</evidence>
<evidence type="ECO:0000256" key="9">
    <source>
        <dbReference type="RuleBase" id="RU369079"/>
    </source>
</evidence>
<dbReference type="InterPro" id="IPR007387">
    <property type="entry name" value="TRAP_DctQ"/>
</dbReference>
<evidence type="ECO:0000259" key="10">
    <source>
        <dbReference type="Pfam" id="PF04290"/>
    </source>
</evidence>
<dbReference type="KEGG" id="simp:C6571_19135"/>
<keyword evidence="6 9" id="KW-1133">Transmembrane helix</keyword>
<evidence type="ECO:0000256" key="6">
    <source>
        <dbReference type="ARBA" id="ARBA00022989"/>
    </source>
</evidence>
<gene>
    <name evidence="11" type="ORF">C6571_19135</name>
</gene>
<evidence type="ECO:0000256" key="5">
    <source>
        <dbReference type="ARBA" id="ARBA00022692"/>
    </source>
</evidence>
<name>A0A2S0N695_9BURK</name>
<accession>A0A2S0N695</accession>
<comment type="subunit">
    <text evidence="9">The complex comprises the extracytoplasmic solute receptor protein and the two transmembrane proteins.</text>
</comment>
<feature type="transmembrane region" description="Helical" evidence="9">
    <location>
        <begin position="134"/>
        <end position="154"/>
    </location>
</feature>
<keyword evidence="4 9" id="KW-0997">Cell inner membrane</keyword>
<evidence type="ECO:0000256" key="8">
    <source>
        <dbReference type="ARBA" id="ARBA00038436"/>
    </source>
</evidence>
<dbReference type="PANTHER" id="PTHR35011">
    <property type="entry name" value="2,3-DIKETO-L-GULONATE TRAP TRANSPORTER SMALL PERMEASE PROTEIN YIAM"/>
    <property type="match status" value="1"/>
</dbReference>
<proteinExistence type="inferred from homology"/>
<dbReference type="GO" id="GO:0022857">
    <property type="term" value="F:transmembrane transporter activity"/>
    <property type="evidence" value="ECO:0007669"/>
    <property type="project" value="UniProtKB-UniRule"/>
</dbReference>
<keyword evidence="12" id="KW-1185">Reference proteome</keyword>
<dbReference type="Proteomes" id="UP000239326">
    <property type="component" value="Plasmid unnamed2"/>
</dbReference>
<dbReference type="Pfam" id="PF04290">
    <property type="entry name" value="DctQ"/>
    <property type="match status" value="1"/>
</dbReference>
<sequence>MNFLFKLSRSIDAMNLRIGVCVKWLVLVMAALSAGNALLRKLFDIGSNALLETQWYMFAAVFLLYAGLTLCEQGHVRVDLFYRKYSEKQKCVLDILGALLCILPLSGLVIYLGFDVFWTAFADGEMSSNSGGLLIWPARLLVPLGFILLALQAASEIIKNVAKLKTLLSAAPQAKA</sequence>
<reference evidence="11 12" key="1">
    <citation type="submission" date="2018-03" db="EMBL/GenBank/DDBJ databases">
        <title>Genome sequencing of Simplicispira sp.</title>
        <authorList>
            <person name="Kim S.-J."/>
            <person name="Heo J."/>
            <person name="Kwon S.-W."/>
        </authorList>
    </citation>
    <scope>NUCLEOTIDE SEQUENCE [LARGE SCALE GENOMIC DNA]</scope>
    <source>
        <strain evidence="11 12">SC1-8</strain>
        <plasmid evidence="11 12">unnamed2</plasmid>
    </source>
</reference>
<evidence type="ECO:0000256" key="1">
    <source>
        <dbReference type="ARBA" id="ARBA00004429"/>
    </source>
</evidence>
<evidence type="ECO:0000256" key="2">
    <source>
        <dbReference type="ARBA" id="ARBA00022448"/>
    </source>
</evidence>
<geneLocation type="plasmid" evidence="11 12">
    <name>unnamed2</name>
</geneLocation>
<comment type="similarity">
    <text evidence="8 9">Belongs to the TRAP transporter small permease family.</text>
</comment>
<feature type="transmembrane region" description="Helical" evidence="9">
    <location>
        <begin position="55"/>
        <end position="71"/>
    </location>
</feature>
<dbReference type="AlphaFoldDB" id="A0A2S0N695"/>
<feature type="transmembrane region" description="Helical" evidence="9">
    <location>
        <begin position="21"/>
        <end position="43"/>
    </location>
</feature>
<keyword evidence="7 9" id="KW-0472">Membrane</keyword>